<comment type="caution">
    <text evidence="1">The sequence shown here is derived from an EMBL/GenBank/DDBJ whole genome shotgun (WGS) entry which is preliminary data.</text>
</comment>
<name>A0AAE0SCR2_9BIVA</name>
<reference evidence="1" key="2">
    <citation type="journal article" date="2021" name="Genome Biol. Evol.">
        <title>Developing a high-quality reference genome for a parasitic bivalve with doubly uniparental inheritance (Bivalvia: Unionida).</title>
        <authorList>
            <person name="Smith C.H."/>
        </authorList>
    </citation>
    <scope>NUCLEOTIDE SEQUENCE</scope>
    <source>
        <strain evidence="1">CHS0354</strain>
        <tissue evidence="1">Mantle</tissue>
    </source>
</reference>
<gene>
    <name evidence="1" type="ORF">CHS0354_023686</name>
</gene>
<keyword evidence="2" id="KW-1185">Reference proteome</keyword>
<reference evidence="1" key="1">
    <citation type="journal article" date="2021" name="Genome Biol. Evol.">
        <title>A High-Quality Reference Genome for a Parasitic Bivalve with Doubly Uniparental Inheritance (Bivalvia: Unionida).</title>
        <authorList>
            <person name="Smith C.H."/>
        </authorList>
    </citation>
    <scope>NUCLEOTIDE SEQUENCE</scope>
    <source>
        <strain evidence="1">CHS0354</strain>
    </source>
</reference>
<reference evidence="1" key="3">
    <citation type="submission" date="2023-05" db="EMBL/GenBank/DDBJ databases">
        <authorList>
            <person name="Smith C.H."/>
        </authorList>
    </citation>
    <scope>NUCLEOTIDE SEQUENCE</scope>
    <source>
        <strain evidence="1">CHS0354</strain>
        <tissue evidence="1">Mantle</tissue>
    </source>
</reference>
<protein>
    <submittedName>
        <fullName evidence="1">Uncharacterized protein</fullName>
    </submittedName>
</protein>
<proteinExistence type="predicted"/>
<evidence type="ECO:0000313" key="2">
    <source>
        <dbReference type="Proteomes" id="UP001195483"/>
    </source>
</evidence>
<dbReference type="EMBL" id="JAEAOA010001426">
    <property type="protein sequence ID" value="KAK3588925.1"/>
    <property type="molecule type" value="Genomic_DNA"/>
</dbReference>
<organism evidence="1 2">
    <name type="scientific">Potamilus streckersoni</name>
    <dbReference type="NCBI Taxonomy" id="2493646"/>
    <lineage>
        <taxon>Eukaryota</taxon>
        <taxon>Metazoa</taxon>
        <taxon>Spiralia</taxon>
        <taxon>Lophotrochozoa</taxon>
        <taxon>Mollusca</taxon>
        <taxon>Bivalvia</taxon>
        <taxon>Autobranchia</taxon>
        <taxon>Heteroconchia</taxon>
        <taxon>Palaeoheterodonta</taxon>
        <taxon>Unionida</taxon>
        <taxon>Unionoidea</taxon>
        <taxon>Unionidae</taxon>
        <taxon>Ambleminae</taxon>
        <taxon>Lampsilini</taxon>
        <taxon>Potamilus</taxon>
    </lineage>
</organism>
<accession>A0AAE0SCR2</accession>
<dbReference type="Proteomes" id="UP001195483">
    <property type="component" value="Unassembled WGS sequence"/>
</dbReference>
<sequence>MSNLMSFTFYIPEILESFITMMDDQQMMNEILSGRNVMVLFCENNIMQRINLPSSVPVYDIERLICDTDWEEFGQQLASIFNIMPMILKIQQSFIERMVTGTSSGYNWTNIVENTEMMSNMLKNSDKLMTQVPWYAATQMNFTRIEKSVYNLIAKMETKVTSGDRSELPNPANKIMYQAQCQVIISNIGVSALNLLDMTLTNVPLWISTKYYLIAWNAYIKIFNSLVMKTRDSSFNLTDYVMDLSPTLGKYLEDIVTKTPELLHVFDLTAKKPEHLLMSISAIDWSRICNGSFINDIFISDGMNLKDFEDGLCQLNWTQIRNELLTNDLDIKQYIMQLNYMADLPDITLNWTDLVETTKLYLDNMISLSMSSFWPNIEFPNLHIDNINMSWNDFISLWTMSDQLYIPRLTSISHEMLLLLDMLDNSSLPVVVQYKEMVAMKTYLWHYITIFYIEQLKVLNHSIDVNVLQYLNSNELNKIIRADNNSAELIYIIVYNVLNMITNPQKIPLMLATNYSMVCEDVTTLGMLLSLPPNSALDLSTLQSRFCAANINHTTLMDEFSNSLKGFKEMVNAFANVFDGKFDAKSMHINFTTVMDDIDLITKLWKNIRAYPPNITLGLSESILDDMLLHQQWEDVIHRLADNLNGNNLFKIIENSNNLLDALDSFSPEFSKELKQTEFLYRFLAFFLDKCNQLTNDSYFNFRDFLLNSTEAGKVLLLVQKDGVLESVLNSVNSQKFGDLIMNPNVTEMIVTLCTTDLGMYLSVPSYVILNLTNFQHEFCDINITNLVTELSEEFNIVELMDVLQNNVSVDWKLISSQYARIVSTINKWLENLPNLSIPLHGQEESFWYQMLISYSEYLMDPTSITKEVQSFLELLGPLREEERIRQFGLFLEMFLALVDRNMIVLQSSNITLNDLATSFPALRDIFNSFDLSPDVLDSIFNAPIIDQKLLVQLFTGQNIVSELCSNGLFWNSTIELSNINTTEVQNCICKHKNSSTIVTLLQGLNFTEFVKGLSNTTTIPDWKTILTESLELSNVISSLVNNSDDRIDLLQALSRLQAINNTGSIIKIVSLYTALSNYYQSNESNNIIGSGNWQMISGYAQGLDIIAKVINNMILQMNPEDGGIQLSLLFINASRVRSLLESLPVMDEDMINRLLLARINPGMVHTIMTLISNTTNIADRICNERQLLDYFDFNASLMIASFCKTNESQVIEELIEMLDFSKVLQLVSGKLNSSEDFYIHNIVKLIHDLSDTIAKVVNNIGLDSSAAFLNLNVTEMENLILAEFDNLTKSYPNISAQLFEPLFFNSLLRNGTGPTDFVLAVKMIYIWMNDFQTKLSKLTDAPIKISTLLYSTKLSMILKMVLNRPDFINDLINVDIIQPVKLADILANVPDPKSVLCDGNITKILTAPDNSSFWLLYEDLCAINSTILFWESLSVFSFQYQQMQMMDLLVQNQNELRINETGITQYSQQLVEMLMTLLSDSGQNYVTMDSSNLFNTSSFQNTLERLLLSLSHQYEDLVQQW</sequence>
<evidence type="ECO:0000313" key="1">
    <source>
        <dbReference type="EMBL" id="KAK3588925.1"/>
    </source>
</evidence>